<dbReference type="Gene3D" id="3.10.450.50">
    <property type="match status" value="1"/>
</dbReference>
<proteinExistence type="predicted"/>
<protein>
    <submittedName>
        <fullName evidence="1">Ester cyclase</fullName>
    </submittedName>
</protein>
<name>A0ABS3XZZ2_9ACTN</name>
<gene>
    <name evidence="1" type="ORF">JW613_22120</name>
</gene>
<dbReference type="InterPro" id="IPR009959">
    <property type="entry name" value="Cyclase_SnoaL-like"/>
</dbReference>
<dbReference type="SUPFAM" id="SSF54427">
    <property type="entry name" value="NTF2-like"/>
    <property type="match status" value="1"/>
</dbReference>
<dbReference type="PANTHER" id="PTHR38436:SF1">
    <property type="entry name" value="ESTER CYCLASE"/>
    <property type="match status" value="1"/>
</dbReference>
<dbReference type="Pfam" id="PF07366">
    <property type="entry name" value="SnoaL"/>
    <property type="match status" value="1"/>
</dbReference>
<organism evidence="1 2">
    <name type="scientific">Streptomyces smyrnaeus</name>
    <dbReference type="NCBI Taxonomy" id="1387713"/>
    <lineage>
        <taxon>Bacteria</taxon>
        <taxon>Bacillati</taxon>
        <taxon>Actinomycetota</taxon>
        <taxon>Actinomycetes</taxon>
        <taxon>Kitasatosporales</taxon>
        <taxon>Streptomycetaceae</taxon>
        <taxon>Streptomyces</taxon>
    </lineage>
</organism>
<dbReference type="PANTHER" id="PTHR38436">
    <property type="entry name" value="POLYKETIDE CYCLASE SNOAL-LIKE DOMAIN"/>
    <property type="match status" value="1"/>
</dbReference>
<dbReference type="EMBL" id="JAFFZM010000013">
    <property type="protein sequence ID" value="MBO8200975.1"/>
    <property type="molecule type" value="Genomic_DNA"/>
</dbReference>
<sequence length="154" mass="16937">MHERRMFELAHALAVAKSRQDVPAAVRLFHPGMVLETPAFGATSRGLTENEKVLRRFFASFPDYDVALHGHASGGDTLVCWGTARLTMTGNRFGVLPNGQRAEIPVFIQFAFEDDLISYERFFFDLATLCAQSGVSTDAVRQRLFPALTGGDAA</sequence>
<evidence type="ECO:0000313" key="2">
    <source>
        <dbReference type="Proteomes" id="UP000721954"/>
    </source>
</evidence>
<dbReference type="GeneID" id="96261311"/>
<keyword evidence="2" id="KW-1185">Reference proteome</keyword>
<reference evidence="1 2" key="1">
    <citation type="submission" date="2021-02" db="EMBL/GenBank/DDBJ databases">
        <title>Streptomyces spirodelae sp. nov., isolated from duckweed.</title>
        <authorList>
            <person name="Saimee Y."/>
            <person name="Duangmal K."/>
        </authorList>
    </citation>
    <scope>NUCLEOTIDE SEQUENCE [LARGE SCALE GENOMIC DNA]</scope>
    <source>
        <strain evidence="1 2">DSM 42105</strain>
    </source>
</reference>
<dbReference type="Proteomes" id="UP000721954">
    <property type="component" value="Unassembled WGS sequence"/>
</dbReference>
<comment type="caution">
    <text evidence="1">The sequence shown here is derived from an EMBL/GenBank/DDBJ whole genome shotgun (WGS) entry which is preliminary data.</text>
</comment>
<dbReference type="RefSeq" id="WP_209212573.1">
    <property type="nucleotide sequence ID" value="NZ_JAFFZM010000013.1"/>
</dbReference>
<evidence type="ECO:0000313" key="1">
    <source>
        <dbReference type="EMBL" id="MBO8200975.1"/>
    </source>
</evidence>
<accession>A0ABS3XZZ2</accession>
<dbReference type="InterPro" id="IPR032710">
    <property type="entry name" value="NTF2-like_dom_sf"/>
</dbReference>